<evidence type="ECO:0000313" key="9">
    <source>
        <dbReference type="EMBL" id="SNR33185.1"/>
    </source>
</evidence>
<proteinExistence type="predicted"/>
<dbReference type="SUPFAM" id="SSF47175">
    <property type="entry name" value="Cytochromes"/>
    <property type="match status" value="1"/>
</dbReference>
<dbReference type="Proteomes" id="UP000198417">
    <property type="component" value="Unassembled WGS sequence"/>
</dbReference>
<evidence type="ECO:0000256" key="4">
    <source>
        <dbReference type="ARBA" id="ARBA00022982"/>
    </source>
</evidence>
<keyword evidence="8" id="KW-0732">Signal</keyword>
<evidence type="ECO:0000256" key="6">
    <source>
        <dbReference type="PIRSR" id="PIRSR000027-1"/>
    </source>
</evidence>
<dbReference type="InterPro" id="IPR002321">
    <property type="entry name" value="Cyt_c_II"/>
</dbReference>
<dbReference type="EMBL" id="FZNN01000002">
    <property type="protein sequence ID" value="SNR33185.1"/>
    <property type="molecule type" value="Genomic_DNA"/>
</dbReference>
<feature type="chain" id="PRO_5012240925" evidence="8">
    <location>
        <begin position="21"/>
        <end position="145"/>
    </location>
</feature>
<evidence type="ECO:0000256" key="2">
    <source>
        <dbReference type="ARBA" id="ARBA00022617"/>
    </source>
</evidence>
<dbReference type="GO" id="GO:0042597">
    <property type="term" value="C:periplasmic space"/>
    <property type="evidence" value="ECO:0007669"/>
    <property type="project" value="InterPro"/>
</dbReference>
<dbReference type="InterPro" id="IPR010980">
    <property type="entry name" value="Cyt_c/b562"/>
</dbReference>
<evidence type="ECO:0000256" key="7">
    <source>
        <dbReference type="PIRSR" id="PIRSR000027-2"/>
    </source>
</evidence>
<keyword evidence="1" id="KW-0813">Transport</keyword>
<feature type="signal peptide" evidence="8">
    <location>
        <begin position="1"/>
        <end position="20"/>
    </location>
</feature>
<dbReference type="AlphaFoldDB" id="A0A238VFL9"/>
<accession>A0A238VFL9</accession>
<sequence length="145" mass="15711">MPLRLSAALVPLIFAGAAFALPGTQSTDVMKRLRLMTQIRDTSTTLGSMARGETTFDADHAGRLASKLRADVAAIPIHFEFQVIDAGSRARPLIWADWSGFEEAAARTEAAAAALRTDTPEQLGAGIKVLEQSCQNCHRRYRLAD</sequence>
<evidence type="ECO:0000256" key="3">
    <source>
        <dbReference type="ARBA" id="ARBA00022723"/>
    </source>
</evidence>
<evidence type="ECO:0000313" key="10">
    <source>
        <dbReference type="Proteomes" id="UP000198417"/>
    </source>
</evidence>
<evidence type="ECO:0000256" key="1">
    <source>
        <dbReference type="ARBA" id="ARBA00022448"/>
    </source>
</evidence>
<keyword evidence="5 6" id="KW-0408">Iron</keyword>
<feature type="binding site" description="covalent" evidence="7">
    <location>
        <position position="134"/>
    </location>
    <ligand>
        <name>heme c</name>
        <dbReference type="ChEBI" id="CHEBI:61717"/>
    </ligand>
</feature>
<evidence type="ECO:0000256" key="5">
    <source>
        <dbReference type="ARBA" id="ARBA00023004"/>
    </source>
</evidence>
<dbReference type="GO" id="GO:0022900">
    <property type="term" value="P:electron transport chain"/>
    <property type="evidence" value="ECO:0007669"/>
    <property type="project" value="InterPro"/>
</dbReference>
<dbReference type="PROSITE" id="PS51009">
    <property type="entry name" value="CYTCII"/>
    <property type="match status" value="1"/>
</dbReference>
<comment type="PTM">
    <text evidence="7">Binds 1 heme group per subunit.</text>
</comment>
<feature type="binding site" description="covalent" evidence="7">
    <location>
        <position position="137"/>
    </location>
    <ligand>
        <name>heme c</name>
        <dbReference type="ChEBI" id="CHEBI:61717"/>
    </ligand>
</feature>
<dbReference type="Pfam" id="PF01322">
    <property type="entry name" value="Cytochrom_C_2"/>
    <property type="match status" value="1"/>
</dbReference>
<organism evidence="9 10">
    <name type="scientific">Puniceibacterium sediminis</name>
    <dbReference type="NCBI Taxonomy" id="1608407"/>
    <lineage>
        <taxon>Bacteria</taxon>
        <taxon>Pseudomonadati</taxon>
        <taxon>Pseudomonadota</taxon>
        <taxon>Alphaproteobacteria</taxon>
        <taxon>Rhodobacterales</taxon>
        <taxon>Paracoccaceae</taxon>
        <taxon>Puniceibacterium</taxon>
    </lineage>
</organism>
<gene>
    <name evidence="9" type="ORF">SAMN06265370_102101</name>
</gene>
<keyword evidence="3 6" id="KW-0479">Metal-binding</keyword>
<name>A0A238VFL9_9RHOB</name>
<keyword evidence="2 7" id="KW-0349">Heme</keyword>
<keyword evidence="4" id="KW-0249">Electron transport</keyword>
<feature type="binding site" description="axial binding residue" evidence="6">
    <location>
        <position position="138"/>
    </location>
    <ligand>
        <name>heme c</name>
        <dbReference type="ChEBI" id="CHEBI:61717"/>
    </ligand>
    <ligandPart>
        <name>Fe</name>
        <dbReference type="ChEBI" id="CHEBI:18248"/>
    </ligandPart>
</feature>
<dbReference type="RefSeq" id="WP_176439047.1">
    <property type="nucleotide sequence ID" value="NZ_FZNN01000002.1"/>
</dbReference>
<dbReference type="InterPro" id="IPR012127">
    <property type="entry name" value="Cyt_c_prime"/>
</dbReference>
<dbReference type="PIRSF" id="PIRSF000027">
    <property type="entry name" value="Cytc_c_prime"/>
    <property type="match status" value="1"/>
</dbReference>
<keyword evidence="10" id="KW-1185">Reference proteome</keyword>
<dbReference type="Gene3D" id="1.20.120.10">
    <property type="entry name" value="Cytochrome c/b562"/>
    <property type="match status" value="1"/>
</dbReference>
<dbReference type="GO" id="GO:0020037">
    <property type="term" value="F:heme binding"/>
    <property type="evidence" value="ECO:0007669"/>
    <property type="project" value="InterPro"/>
</dbReference>
<evidence type="ECO:0000256" key="8">
    <source>
        <dbReference type="SAM" id="SignalP"/>
    </source>
</evidence>
<protein>
    <submittedName>
        <fullName evidence="9">Cytochrome c556</fullName>
    </submittedName>
</protein>
<reference evidence="9 10" key="1">
    <citation type="submission" date="2017-06" db="EMBL/GenBank/DDBJ databases">
        <authorList>
            <person name="Kim H.J."/>
            <person name="Triplett B.A."/>
        </authorList>
    </citation>
    <scope>NUCLEOTIDE SEQUENCE [LARGE SCALE GENOMIC DNA]</scope>
    <source>
        <strain evidence="9 10">DSM 29052</strain>
    </source>
</reference>
<dbReference type="GO" id="GO:0005506">
    <property type="term" value="F:iron ion binding"/>
    <property type="evidence" value="ECO:0007669"/>
    <property type="project" value="InterPro"/>
</dbReference>
<dbReference type="GO" id="GO:0009055">
    <property type="term" value="F:electron transfer activity"/>
    <property type="evidence" value="ECO:0007669"/>
    <property type="project" value="InterPro"/>
</dbReference>